<dbReference type="AlphaFoldDB" id="A0A078SNU0"/>
<dbReference type="InterPro" id="IPR004843">
    <property type="entry name" value="Calcineurin-like_PHP"/>
</dbReference>
<sequence length="387" mass="44088">MKYQTTIVKSFFTVFILTFISSGLSAGTLGLDGKKKDKEKKEELSADGPYVIYEPDGKVCVISVTAQGQIEDTTYTVLPQDFTLHVTDHKGRYPFDVKLHPVKRPEWQYRQPDKVFVMSDPHGKLNCVMSLLRGNNVIDKDYHWSFGTNHLVVIGDIFDRGKDVPQIFWLFYKLEKEAADAGGHVSFLLGNHEPLVTANDLRYTKEKYKTLARKLGMDYPALFGPDTELGKWLGTRNTMQTIGPNLYVHAGLGKEFYDRDLNIPTVNEEMSRALFMSKKERKALSPLTAFLYGNSGPIWYRGLVRTDAKYHPLAQDSLQLMLKRYDVEHIIVGHTIFKDISTFYDGRVIGVNVDNEENRKKKRGRALLIDGNTYLVVGDKGAMRKLF</sequence>
<reference evidence="3 4" key="1">
    <citation type="submission" date="2014-04" db="EMBL/GenBank/DDBJ databases">
        <authorList>
            <person name="Sears C."/>
            <person name="Carroll K."/>
            <person name="Sack B.R."/>
            <person name="Qadri F."/>
            <person name="Myers L.L."/>
            <person name="Chung G.-T."/>
            <person name="Escheverria P."/>
            <person name="Fraser C.M."/>
            <person name="Sadzewicz L."/>
            <person name="Shefchek K.A."/>
            <person name="Tallon L."/>
            <person name="Das S.P."/>
            <person name="Daugherty S."/>
            <person name="Mongodin E.F."/>
        </authorList>
    </citation>
    <scope>NUCLEOTIDE SEQUENCE [LARGE SCALE GENOMIC DNA]</scope>
    <source>
        <strain evidence="3 4">3978 T3 ii</strain>
    </source>
</reference>
<evidence type="ECO:0000313" key="4">
    <source>
        <dbReference type="Proteomes" id="UP000028013"/>
    </source>
</evidence>
<name>A0A078SNU0_BACUN</name>
<evidence type="ECO:0000259" key="2">
    <source>
        <dbReference type="Pfam" id="PF00149"/>
    </source>
</evidence>
<feature type="signal peptide" evidence="1">
    <location>
        <begin position="1"/>
        <end position="26"/>
    </location>
</feature>
<dbReference type="RefSeq" id="WP_005823921.1">
    <property type="nucleotide sequence ID" value="NZ_JNHN01000026.1"/>
</dbReference>
<evidence type="ECO:0000256" key="1">
    <source>
        <dbReference type="SAM" id="SignalP"/>
    </source>
</evidence>
<dbReference type="Pfam" id="PF00149">
    <property type="entry name" value="Metallophos"/>
    <property type="match status" value="1"/>
</dbReference>
<dbReference type="Gene3D" id="3.60.21.10">
    <property type="match status" value="1"/>
</dbReference>
<comment type="caution">
    <text evidence="3">The sequence shown here is derived from an EMBL/GenBank/DDBJ whole genome shotgun (WGS) entry which is preliminary data.</text>
</comment>
<organism evidence="3 4">
    <name type="scientific">Bacteroides uniformis str. 3978 T3 ii</name>
    <dbReference type="NCBI Taxonomy" id="1339349"/>
    <lineage>
        <taxon>Bacteria</taxon>
        <taxon>Pseudomonadati</taxon>
        <taxon>Bacteroidota</taxon>
        <taxon>Bacteroidia</taxon>
        <taxon>Bacteroidales</taxon>
        <taxon>Bacteroidaceae</taxon>
        <taxon>Bacteroides</taxon>
    </lineage>
</organism>
<dbReference type="PANTHER" id="PTHR46546:SF4">
    <property type="entry name" value="SHEWANELLA-LIKE PROTEIN PHOSPHATASE 1"/>
    <property type="match status" value="1"/>
</dbReference>
<gene>
    <name evidence="3" type="ORF">M094_3395</name>
</gene>
<dbReference type="PATRIC" id="fig|1339349.3.peg.283"/>
<dbReference type="GO" id="GO:0016787">
    <property type="term" value="F:hydrolase activity"/>
    <property type="evidence" value="ECO:0007669"/>
    <property type="project" value="InterPro"/>
</dbReference>
<dbReference type="SUPFAM" id="SSF56300">
    <property type="entry name" value="Metallo-dependent phosphatases"/>
    <property type="match status" value="1"/>
</dbReference>
<dbReference type="PANTHER" id="PTHR46546">
    <property type="entry name" value="SHEWANELLA-LIKE PROTEIN PHOSPHATASE 1"/>
    <property type="match status" value="1"/>
</dbReference>
<dbReference type="Proteomes" id="UP000028013">
    <property type="component" value="Unassembled WGS sequence"/>
</dbReference>
<proteinExistence type="predicted"/>
<protein>
    <submittedName>
        <fullName evidence="3">Calcineurin-like phosphoesterase family protein</fullName>
    </submittedName>
</protein>
<keyword evidence="1" id="KW-0732">Signal</keyword>
<feature type="chain" id="PRO_5001745182" evidence="1">
    <location>
        <begin position="27"/>
        <end position="387"/>
    </location>
</feature>
<dbReference type="InterPro" id="IPR029052">
    <property type="entry name" value="Metallo-depent_PP-like"/>
</dbReference>
<dbReference type="GeneID" id="99750976"/>
<accession>A0A078SNU0</accession>
<dbReference type="EMBL" id="JNHN01000026">
    <property type="protein sequence ID" value="KDS63779.1"/>
    <property type="molecule type" value="Genomic_DNA"/>
</dbReference>
<evidence type="ECO:0000313" key="3">
    <source>
        <dbReference type="EMBL" id="KDS63779.1"/>
    </source>
</evidence>
<feature type="domain" description="Calcineurin-like phosphoesterase" evidence="2">
    <location>
        <begin position="114"/>
        <end position="335"/>
    </location>
</feature>